<keyword evidence="4" id="KW-1185">Reference proteome</keyword>
<feature type="compositionally biased region" description="Low complexity" evidence="1">
    <location>
        <begin position="24"/>
        <end position="37"/>
    </location>
</feature>
<dbReference type="EMBL" id="BAAAZE010000001">
    <property type="protein sequence ID" value="GAA4011571.1"/>
    <property type="molecule type" value="Genomic_DNA"/>
</dbReference>
<feature type="transmembrane region" description="Helical" evidence="2">
    <location>
        <begin position="203"/>
        <end position="221"/>
    </location>
</feature>
<dbReference type="RefSeq" id="WP_344761203.1">
    <property type="nucleotide sequence ID" value="NZ_BAAAZE010000001.1"/>
</dbReference>
<name>A0ABP7SGU3_9BURK</name>
<evidence type="ECO:0000256" key="2">
    <source>
        <dbReference type="SAM" id="Phobius"/>
    </source>
</evidence>
<evidence type="ECO:0000313" key="4">
    <source>
        <dbReference type="Proteomes" id="UP001501353"/>
    </source>
</evidence>
<comment type="caution">
    <text evidence="3">The sequence shown here is derived from an EMBL/GenBank/DDBJ whole genome shotgun (WGS) entry which is preliminary data.</text>
</comment>
<gene>
    <name evidence="3" type="ORF">GCM10022212_00870</name>
</gene>
<sequence length="279" mass="28467">MAPPISRNLFTPTLPSIQEEKEATGSASAAKTNNASALHVKAADTPQPILTASPEDQAKVSTQAAALPEDGKAAVSNVSGVYANKFASLVNKVIQLGPKQTSTGHVALPEKGQQHESIGYPAGPANGKANHGQVPGIAVGGPGQFPSQDYTVPSQQTIPASPGPEKKMFSAIRKAFPKIAIIGGSMIAGFVVGHVVAGLATVFLGPLLGSLLGIGAGMATTQKLMQFANAHATEAEDNVDQEMSGPGEGEPYEAPHVQPAIGYPAGKYHGPKPAGYPTI</sequence>
<evidence type="ECO:0000313" key="3">
    <source>
        <dbReference type="EMBL" id="GAA4011571.1"/>
    </source>
</evidence>
<keyword evidence="2" id="KW-0472">Membrane</keyword>
<evidence type="ECO:0000256" key="1">
    <source>
        <dbReference type="SAM" id="MobiDB-lite"/>
    </source>
</evidence>
<keyword evidence="2" id="KW-0812">Transmembrane</keyword>
<proteinExistence type="predicted"/>
<protein>
    <submittedName>
        <fullName evidence="3">Uncharacterized protein</fullName>
    </submittedName>
</protein>
<dbReference type="Proteomes" id="UP001501353">
    <property type="component" value="Unassembled WGS sequence"/>
</dbReference>
<accession>A0ABP7SGU3</accession>
<organism evidence="3 4">
    <name type="scientific">Actimicrobium antarcticum</name>
    <dbReference type="NCBI Taxonomy" id="1051899"/>
    <lineage>
        <taxon>Bacteria</taxon>
        <taxon>Pseudomonadati</taxon>
        <taxon>Pseudomonadota</taxon>
        <taxon>Betaproteobacteria</taxon>
        <taxon>Burkholderiales</taxon>
        <taxon>Oxalobacteraceae</taxon>
        <taxon>Actimicrobium</taxon>
    </lineage>
</organism>
<keyword evidence="2" id="KW-1133">Transmembrane helix</keyword>
<reference evidence="4" key="1">
    <citation type="journal article" date="2019" name="Int. J. Syst. Evol. Microbiol.">
        <title>The Global Catalogue of Microorganisms (GCM) 10K type strain sequencing project: providing services to taxonomists for standard genome sequencing and annotation.</title>
        <authorList>
            <consortium name="The Broad Institute Genomics Platform"/>
            <consortium name="The Broad Institute Genome Sequencing Center for Infectious Disease"/>
            <person name="Wu L."/>
            <person name="Ma J."/>
        </authorList>
    </citation>
    <scope>NUCLEOTIDE SEQUENCE [LARGE SCALE GENOMIC DNA]</scope>
    <source>
        <strain evidence="4">JCM 16673</strain>
    </source>
</reference>
<feature type="region of interest" description="Disordered" evidence="1">
    <location>
        <begin position="1"/>
        <end position="58"/>
    </location>
</feature>